<name>A0AAQ4E781_AMBAM</name>
<evidence type="ECO:0000259" key="4">
    <source>
        <dbReference type="SMART" id="SM00703"/>
    </source>
</evidence>
<evidence type="ECO:0000313" key="6">
    <source>
        <dbReference type="Proteomes" id="UP001321473"/>
    </source>
</evidence>
<feature type="transmembrane region" description="Helical" evidence="2">
    <location>
        <begin position="458"/>
        <end position="477"/>
    </location>
</feature>
<dbReference type="InterPro" id="IPR002656">
    <property type="entry name" value="Acyl_transf_3_dom"/>
</dbReference>
<protein>
    <recommendedName>
        <fullName evidence="4">Nose resistant-to-fluoxetine protein N-terminal domain-containing protein</fullName>
    </recommendedName>
</protein>
<feature type="transmembrane region" description="Helical" evidence="2">
    <location>
        <begin position="634"/>
        <end position="653"/>
    </location>
</feature>
<dbReference type="EMBL" id="JARKHS020020918">
    <property type="protein sequence ID" value="KAK8770566.1"/>
    <property type="molecule type" value="Genomic_DNA"/>
</dbReference>
<evidence type="ECO:0000256" key="1">
    <source>
        <dbReference type="SAM" id="MobiDB-lite"/>
    </source>
</evidence>
<evidence type="ECO:0000256" key="2">
    <source>
        <dbReference type="SAM" id="Phobius"/>
    </source>
</evidence>
<feature type="chain" id="PRO_5042970957" description="Nose resistant-to-fluoxetine protein N-terminal domain-containing protein" evidence="3">
    <location>
        <begin position="21"/>
        <end position="773"/>
    </location>
</feature>
<keyword evidence="2" id="KW-0812">Transmembrane</keyword>
<evidence type="ECO:0000313" key="5">
    <source>
        <dbReference type="EMBL" id="KAK8770566.1"/>
    </source>
</evidence>
<keyword evidence="3" id="KW-0732">Signal</keyword>
<evidence type="ECO:0000256" key="3">
    <source>
        <dbReference type="SAM" id="SignalP"/>
    </source>
</evidence>
<accession>A0AAQ4E781</accession>
<dbReference type="GO" id="GO:0016747">
    <property type="term" value="F:acyltransferase activity, transferring groups other than amino-acyl groups"/>
    <property type="evidence" value="ECO:0007669"/>
    <property type="project" value="InterPro"/>
</dbReference>
<feature type="domain" description="Nose resistant-to-fluoxetine protein N-terminal" evidence="4">
    <location>
        <begin position="73"/>
        <end position="228"/>
    </location>
</feature>
<dbReference type="Pfam" id="PF20146">
    <property type="entry name" value="NRF"/>
    <property type="match status" value="1"/>
</dbReference>
<dbReference type="PANTHER" id="PTHR11161:SF0">
    <property type="entry name" value="O-ACYLTRANSFERASE LIKE PROTEIN"/>
    <property type="match status" value="1"/>
</dbReference>
<feature type="transmembrane region" description="Helical" evidence="2">
    <location>
        <begin position="533"/>
        <end position="550"/>
    </location>
</feature>
<dbReference type="InterPro" id="IPR052728">
    <property type="entry name" value="O2_lipid_transport_reg"/>
</dbReference>
<gene>
    <name evidence="5" type="ORF">V5799_012967</name>
</gene>
<dbReference type="InterPro" id="IPR006621">
    <property type="entry name" value="Nose-resist-to-fluoxetine_N"/>
</dbReference>
<dbReference type="Proteomes" id="UP001321473">
    <property type="component" value="Unassembled WGS sequence"/>
</dbReference>
<feature type="transmembrane region" description="Helical" evidence="2">
    <location>
        <begin position="562"/>
        <end position="585"/>
    </location>
</feature>
<feature type="transmembrane region" description="Helical" evidence="2">
    <location>
        <begin position="484"/>
        <end position="503"/>
    </location>
</feature>
<feature type="region of interest" description="Disordered" evidence="1">
    <location>
        <begin position="713"/>
        <end position="732"/>
    </location>
</feature>
<keyword evidence="2" id="KW-0472">Membrane</keyword>
<reference evidence="5 6" key="1">
    <citation type="journal article" date="2023" name="Arcadia Sci">
        <title>De novo assembly of a long-read Amblyomma americanum tick genome.</title>
        <authorList>
            <person name="Chou S."/>
            <person name="Poskanzer K.E."/>
            <person name="Rollins M."/>
            <person name="Thuy-Boun P.S."/>
        </authorList>
    </citation>
    <scope>NUCLEOTIDE SEQUENCE [LARGE SCALE GENOMIC DNA]</scope>
    <source>
        <strain evidence="5">F_SG_1</strain>
        <tissue evidence="5">Salivary glands</tissue>
    </source>
</reference>
<keyword evidence="2" id="KW-1133">Transmembrane helix</keyword>
<proteinExistence type="predicted"/>
<dbReference type="Pfam" id="PF01757">
    <property type="entry name" value="Acyl_transf_3"/>
    <property type="match status" value="1"/>
</dbReference>
<feature type="transmembrane region" description="Helical" evidence="2">
    <location>
        <begin position="605"/>
        <end position="627"/>
    </location>
</feature>
<feature type="transmembrane region" description="Helical" evidence="2">
    <location>
        <begin position="232"/>
        <end position="253"/>
    </location>
</feature>
<comment type="caution">
    <text evidence="5">The sequence shown here is derived from an EMBL/GenBank/DDBJ whole genome shotgun (WGS) entry which is preliminary data.</text>
</comment>
<feature type="transmembrane region" description="Helical" evidence="2">
    <location>
        <begin position="295"/>
        <end position="315"/>
    </location>
</feature>
<feature type="transmembrane region" description="Helical" evidence="2">
    <location>
        <begin position="673"/>
        <end position="693"/>
    </location>
</feature>
<feature type="signal peptide" evidence="3">
    <location>
        <begin position="1"/>
        <end position="20"/>
    </location>
</feature>
<organism evidence="5 6">
    <name type="scientific">Amblyomma americanum</name>
    <name type="common">Lone star tick</name>
    <dbReference type="NCBI Taxonomy" id="6943"/>
    <lineage>
        <taxon>Eukaryota</taxon>
        <taxon>Metazoa</taxon>
        <taxon>Ecdysozoa</taxon>
        <taxon>Arthropoda</taxon>
        <taxon>Chelicerata</taxon>
        <taxon>Arachnida</taxon>
        <taxon>Acari</taxon>
        <taxon>Parasitiformes</taxon>
        <taxon>Ixodida</taxon>
        <taxon>Ixodoidea</taxon>
        <taxon>Ixodidae</taxon>
        <taxon>Amblyomminae</taxon>
        <taxon>Amblyomma</taxon>
    </lineage>
</organism>
<dbReference type="PANTHER" id="PTHR11161">
    <property type="entry name" value="O-ACYLTRANSFERASE"/>
    <property type="match status" value="1"/>
</dbReference>
<sequence>MLVPSLVFLFLVCAPRLGRCLESEGGQEGSSSGGGPPEDVFDGYFDDMRRKIGEVIARTPPSLMRKLQSADVSARCSLGLLKLLRGVRNLEPWAMKLFDASAKYPTGLFHGTRVDLGAFDECLETTVVGASGHITSRGQYCNLRFYIKNATAWQKKMGPFLSVLHPTMRYFKDYFFLEEVPIIRLGICFLEDCTQRDLQALVDSVKPSILDIEVSNCLTAEREPWSTTQKSIVIFLGFLVITVIGCTCVDLFMQSKRKLGGKRSALVPLVTAFSATANTQALVKAADKDSDLYVLQFLHGLRLFSLAYIVLGHCYQVMSDTWSRLLNMLVSVDEWSNMMVVAGFSCVDTFFFLRQVNACCIGKKCMFEKVSTIFFSRSHPRISLPARKLKRVLSYRDCYATEKERTYGFRNWSSSKASKNLHSTILYHNDVAGHWWQLLLQIRNYFELNQDTVLGHTWYLAADFQLFLVSLLVLLLLKSRKTLALGAFAGLCLLGCAIATWTVSNPEITPFVVFPAKTPQMTMKTANEYYVRPFYHAVCYFSGCMAFLVIDDFRKRKLSKAMQFVGWCAAMGCSVSCVFMKLAWYTTATSTSEAGDLFGAFFDRILWSLFLAWVTLACSTGQGGVLGRFLSMKVFVPFSRLSFGVYLIHYPFIEIMLHASRERLLWSHFSQVTLFFGVLCWSFILAYLAYLLCEAPTAALDKLAFQRVTGKGNARSQVPQPDSGDGVPEKRAEGGRVVSTLTSGKNNGYGLPDPWNGAVRGLSWNSQWMPNRL</sequence>
<dbReference type="SMART" id="SM00703">
    <property type="entry name" value="NRF"/>
    <property type="match status" value="1"/>
</dbReference>
<dbReference type="AlphaFoldDB" id="A0AAQ4E781"/>
<keyword evidence="6" id="KW-1185">Reference proteome</keyword>